<sequence length="103" mass="11239">WLCSSGTCFDKRSPIFEDISYRVKLPGFFVSNAVLPPIGSKMVVHNGYPHVLVPKVAIIMAEKHNLVLVSEPIVGDGDMGRSASNIEKTVLALVECIVVYPNL</sequence>
<keyword evidence="1" id="KW-0456">Lyase</keyword>
<feature type="non-terminal residue" evidence="1">
    <location>
        <position position="1"/>
    </location>
</feature>
<proteinExistence type="predicted"/>
<evidence type="ECO:0000313" key="1">
    <source>
        <dbReference type="EMBL" id="BBG96109.1"/>
    </source>
</evidence>
<reference evidence="1" key="1">
    <citation type="journal article" date="2019" name="Science">
        <title>Mutation of a bHLH transcription factor allowed almond domestication.</title>
        <authorList>
            <person name="Sanchez-Perez R."/>
            <person name="Pavan S."/>
            <person name="Mazzeo R."/>
            <person name="Moldovan C."/>
            <person name="Aiese Cigliano R."/>
            <person name="Del Cueto J."/>
            <person name="Ricciardi F."/>
            <person name="Lotti C."/>
            <person name="Ricciardi L."/>
            <person name="Dicenta F."/>
            <person name="Lopez-Marques R.L."/>
            <person name="Lindberg Moller B."/>
        </authorList>
    </citation>
    <scope>NUCLEOTIDE SEQUENCE</scope>
</reference>
<organism evidence="1">
    <name type="scientific">Prunus dulcis</name>
    <name type="common">Almond</name>
    <name type="synonym">Amygdalus dulcis</name>
    <dbReference type="NCBI Taxonomy" id="3755"/>
    <lineage>
        <taxon>Eukaryota</taxon>
        <taxon>Viridiplantae</taxon>
        <taxon>Streptophyta</taxon>
        <taxon>Embryophyta</taxon>
        <taxon>Tracheophyta</taxon>
        <taxon>Spermatophyta</taxon>
        <taxon>Magnoliopsida</taxon>
        <taxon>eudicotyledons</taxon>
        <taxon>Gunneridae</taxon>
        <taxon>Pentapetalae</taxon>
        <taxon>rosids</taxon>
        <taxon>fabids</taxon>
        <taxon>Rosales</taxon>
        <taxon>Rosaceae</taxon>
        <taxon>Amygdaloideae</taxon>
        <taxon>Amygdaleae</taxon>
        <taxon>Prunus</taxon>
    </lineage>
</organism>
<dbReference type="EMBL" id="AP019297">
    <property type="protein sequence ID" value="BBG96109.1"/>
    <property type="molecule type" value="Genomic_DNA"/>
</dbReference>
<dbReference type="GO" id="GO:0016829">
    <property type="term" value="F:lyase activity"/>
    <property type="evidence" value="ECO:0007669"/>
    <property type="project" value="UniProtKB-KW"/>
</dbReference>
<protein>
    <submittedName>
        <fullName evidence="1">Pectate lyase family protein</fullName>
    </submittedName>
</protein>
<accession>A0A4Y1QW65</accession>
<gene>
    <name evidence="1" type="ORF">Prudu_004818</name>
</gene>
<dbReference type="AlphaFoldDB" id="A0A4Y1QW65"/>
<name>A0A4Y1QW65_PRUDU</name>